<proteinExistence type="inferred from homology"/>
<dbReference type="SMART" id="SM01117">
    <property type="entry name" value="Cyt-b5"/>
    <property type="match status" value="1"/>
</dbReference>
<dbReference type="GO" id="GO:0020037">
    <property type="term" value="F:heme binding"/>
    <property type="evidence" value="ECO:0007669"/>
    <property type="project" value="InterPro"/>
</dbReference>
<keyword evidence="5" id="KW-0408">Iron</keyword>
<dbReference type="Pfam" id="PF00173">
    <property type="entry name" value="Cyt-b5"/>
    <property type="match status" value="1"/>
</dbReference>
<evidence type="ECO:0000256" key="2">
    <source>
        <dbReference type="ARBA" id="ARBA00022617"/>
    </source>
</evidence>
<feature type="compositionally biased region" description="Polar residues" evidence="6">
    <location>
        <begin position="1"/>
        <end position="10"/>
    </location>
</feature>
<dbReference type="PROSITE" id="PS50255">
    <property type="entry name" value="CYTOCHROME_B5_2"/>
    <property type="match status" value="1"/>
</dbReference>
<dbReference type="FunFam" id="3.10.120.10:FF:000001">
    <property type="entry name" value="Cytochrome b5 reductase 4"/>
    <property type="match status" value="1"/>
</dbReference>
<dbReference type="Pfam" id="PF00970">
    <property type="entry name" value="FAD_binding_6"/>
    <property type="match status" value="1"/>
</dbReference>
<dbReference type="InterPro" id="IPR039261">
    <property type="entry name" value="FNR_nucleotide-bd"/>
</dbReference>
<accession>A0AAJ7C2T6</accession>
<dbReference type="InterPro" id="IPR017938">
    <property type="entry name" value="Riboflavin_synthase-like_b-brl"/>
</dbReference>
<keyword evidence="8" id="KW-1185">Reference proteome</keyword>
<dbReference type="InterPro" id="IPR001199">
    <property type="entry name" value="Cyt_B5-like_heme/steroid-bd"/>
</dbReference>
<dbReference type="InterPro" id="IPR036400">
    <property type="entry name" value="Cyt_B5-like_heme/steroid_sf"/>
</dbReference>
<comment type="similarity">
    <text evidence="1">Belongs to the flavoprotein pyridine nucleotide cytochrome reductase family.</text>
</comment>
<dbReference type="GO" id="GO:0005783">
    <property type="term" value="C:endoplasmic reticulum"/>
    <property type="evidence" value="ECO:0007669"/>
    <property type="project" value="TreeGrafter"/>
</dbReference>
<keyword evidence="3" id="KW-0479">Metal-binding</keyword>
<evidence type="ECO:0000256" key="4">
    <source>
        <dbReference type="ARBA" id="ARBA00023002"/>
    </source>
</evidence>
<keyword evidence="2" id="KW-0349">Heme</keyword>
<dbReference type="InterPro" id="IPR001433">
    <property type="entry name" value="OxRdtase_FAD/NAD-bd"/>
</dbReference>
<dbReference type="KEGG" id="ccin:107270197"/>
<dbReference type="SUPFAM" id="SSF55856">
    <property type="entry name" value="Cytochrome b5-like heme/steroid binding domain"/>
    <property type="match status" value="1"/>
</dbReference>
<feature type="region of interest" description="Disordered" evidence="6">
    <location>
        <begin position="197"/>
        <end position="228"/>
    </location>
</feature>
<reference evidence="9 10" key="1">
    <citation type="submission" date="2025-04" db="UniProtKB">
        <authorList>
            <consortium name="RefSeq"/>
        </authorList>
    </citation>
    <scope>IDENTIFICATION</scope>
</reference>
<dbReference type="SUPFAM" id="SSF52343">
    <property type="entry name" value="Ferredoxin reductase-like, C-terminal NADP-linked domain"/>
    <property type="match status" value="1"/>
</dbReference>
<dbReference type="SUPFAM" id="SSF63380">
    <property type="entry name" value="Riboflavin synthase domain-like"/>
    <property type="match status" value="1"/>
</dbReference>
<dbReference type="RefSeq" id="XP_015600479.1">
    <property type="nucleotide sequence ID" value="XM_015744993.2"/>
</dbReference>
<protein>
    <submittedName>
        <fullName evidence="9 10">Cytochrome b5 reductase 4 isoform X1</fullName>
    </submittedName>
</protein>
<feature type="compositionally biased region" description="Basic and acidic residues" evidence="6">
    <location>
        <begin position="11"/>
        <end position="37"/>
    </location>
</feature>
<dbReference type="Gene3D" id="3.40.50.80">
    <property type="entry name" value="Nucleotide-binding domain of ferredoxin-NADP reductase (FNR) module"/>
    <property type="match status" value="1"/>
</dbReference>
<dbReference type="Gene3D" id="3.10.120.10">
    <property type="entry name" value="Cytochrome b5-like heme/steroid binding domain"/>
    <property type="match status" value="1"/>
</dbReference>
<feature type="region of interest" description="Disordered" evidence="6">
    <location>
        <begin position="1"/>
        <end position="44"/>
    </location>
</feature>
<evidence type="ECO:0000313" key="8">
    <source>
        <dbReference type="Proteomes" id="UP000694920"/>
    </source>
</evidence>
<dbReference type="PRINTS" id="PR00406">
    <property type="entry name" value="CYTB5RDTASE"/>
</dbReference>
<dbReference type="RefSeq" id="XP_015600478.1">
    <property type="nucleotide sequence ID" value="XM_015744992.2"/>
</dbReference>
<organism evidence="8 10">
    <name type="scientific">Cephus cinctus</name>
    <name type="common">Wheat stem sawfly</name>
    <dbReference type="NCBI Taxonomy" id="211228"/>
    <lineage>
        <taxon>Eukaryota</taxon>
        <taxon>Metazoa</taxon>
        <taxon>Ecdysozoa</taxon>
        <taxon>Arthropoda</taxon>
        <taxon>Hexapoda</taxon>
        <taxon>Insecta</taxon>
        <taxon>Pterygota</taxon>
        <taxon>Neoptera</taxon>
        <taxon>Endopterygota</taxon>
        <taxon>Hymenoptera</taxon>
        <taxon>Cephoidea</taxon>
        <taxon>Cephidae</taxon>
        <taxon>Cephus</taxon>
    </lineage>
</organism>
<dbReference type="InterPro" id="IPR051872">
    <property type="entry name" value="Cytochrome_b5/Flavoprotein_Rdt"/>
</dbReference>
<evidence type="ECO:0000256" key="1">
    <source>
        <dbReference type="ARBA" id="ARBA00006105"/>
    </source>
</evidence>
<evidence type="ECO:0000256" key="3">
    <source>
        <dbReference type="ARBA" id="ARBA00022723"/>
    </source>
</evidence>
<dbReference type="GO" id="GO:0046872">
    <property type="term" value="F:metal ion binding"/>
    <property type="evidence" value="ECO:0007669"/>
    <property type="project" value="UniProtKB-KW"/>
</dbReference>
<evidence type="ECO:0000256" key="5">
    <source>
        <dbReference type="ARBA" id="ARBA00023004"/>
    </source>
</evidence>
<dbReference type="PROSITE" id="PS00191">
    <property type="entry name" value="CYTOCHROME_B5_1"/>
    <property type="match status" value="1"/>
</dbReference>
<dbReference type="CDD" id="cd06183">
    <property type="entry name" value="cyt_b5_reduct_like"/>
    <property type="match status" value="1"/>
</dbReference>
<feature type="compositionally biased region" description="Low complexity" evidence="6">
    <location>
        <begin position="208"/>
        <end position="221"/>
    </location>
</feature>
<evidence type="ECO:0000313" key="10">
    <source>
        <dbReference type="RefSeq" id="XP_015600479.1"/>
    </source>
</evidence>
<gene>
    <name evidence="9 10" type="primary">LOC107270197</name>
</gene>
<feature type="compositionally biased region" description="Polar residues" evidence="6">
    <location>
        <begin position="197"/>
        <end position="207"/>
    </location>
</feature>
<dbReference type="Gene3D" id="2.40.30.10">
    <property type="entry name" value="Translation factors"/>
    <property type="match status" value="1"/>
</dbReference>
<feature type="domain" description="Cytochrome b5 heme-binding" evidence="7">
    <location>
        <begin position="117"/>
        <end position="193"/>
    </location>
</feature>
<evidence type="ECO:0000313" key="9">
    <source>
        <dbReference type="RefSeq" id="XP_015600478.1"/>
    </source>
</evidence>
<evidence type="ECO:0000259" key="7">
    <source>
        <dbReference type="PROSITE" id="PS50255"/>
    </source>
</evidence>
<dbReference type="Pfam" id="PF00175">
    <property type="entry name" value="NAD_binding_1"/>
    <property type="match status" value="1"/>
</dbReference>
<dbReference type="AlphaFoldDB" id="A0AAJ7C2T6"/>
<dbReference type="PANTHER" id="PTHR46237:SF1">
    <property type="entry name" value="CYTOCHROME B5 REDUCTASE 4"/>
    <property type="match status" value="1"/>
</dbReference>
<dbReference type="InterPro" id="IPR018506">
    <property type="entry name" value="Cyt_B5_heme-BS"/>
</dbReference>
<keyword evidence="4" id="KW-0560">Oxidoreductase</keyword>
<dbReference type="InterPro" id="IPR008333">
    <property type="entry name" value="Cbr1-like_FAD-bd_dom"/>
</dbReference>
<name>A0AAJ7C2T6_CEPCN</name>
<dbReference type="GeneID" id="107270197"/>
<dbReference type="Proteomes" id="UP000694920">
    <property type="component" value="Unplaced"/>
</dbReference>
<evidence type="ECO:0000256" key="6">
    <source>
        <dbReference type="SAM" id="MobiDB-lite"/>
    </source>
</evidence>
<dbReference type="GO" id="GO:0006801">
    <property type="term" value="P:superoxide metabolic process"/>
    <property type="evidence" value="ECO:0007669"/>
    <property type="project" value="TreeGrafter"/>
</dbReference>
<sequence>MEPNNSQGNETRSEQSGDKDSDSESKYLQERIKKVEVKPPSSPTSLLARNAVLLPSGVAKVKQLEVNENLAPSTSISTGSATGNPRNKTALAPGHSLMDWIRLGSSGVDLTGVGGVPRIVTTAELAKHDKRTDAWIAIRGIVYNVTRYMDFHPGGIPELMKGVGKDATKLFENVHAWVNYQSILQKCVVGRLSKLSSGSTEKNLNSKSVGTSNTSSGLLSSCTKKNEESPAKNSSIVKMDWQQTSQSITFSYHIATGYHAVGYQLTRLSERKFRLILSFDKDIVTHELELNEDVNWPPRWSRNFETMDVDFTFTKKKGATWKTYGSCILLSEPKTKQRSYKDYEVISNTSLCENVNLLVLRANDYLELVPVGHHVEAKMLVMGMEVSRRYTPVPPCLHPEDMAPGYESDSLCLIVKRYPDGALSPSITSLKKSQTLTLSHALGTFVVENFDEFSTIHMLAAGTGLTAMLSIIQRALGRRNVTRMNLVCFNRNQANIFYSKQLKRVSNTSRLKVTHVLSQPDESWAGRRGTVSHELLKDLIGELSSQGCVFICGPEPFLKATREELQKLGWKKSQIHEFDD</sequence>
<dbReference type="GO" id="GO:0004128">
    <property type="term" value="F:cytochrome-b5 reductase activity, acting on NAD(P)H"/>
    <property type="evidence" value="ECO:0007669"/>
    <property type="project" value="TreeGrafter"/>
</dbReference>
<dbReference type="PANTHER" id="PTHR46237">
    <property type="entry name" value="CYTOCHROME B5 REDUCTASE 4 FAMILY MEMBER"/>
    <property type="match status" value="1"/>
</dbReference>